<feature type="transmembrane region" description="Helical" evidence="9">
    <location>
        <begin position="86"/>
        <end position="106"/>
    </location>
</feature>
<evidence type="ECO:0000256" key="5">
    <source>
        <dbReference type="ARBA" id="ARBA00022597"/>
    </source>
</evidence>
<dbReference type="CDD" id="cd06261">
    <property type="entry name" value="TM_PBP2"/>
    <property type="match status" value="1"/>
</dbReference>
<evidence type="ECO:0000256" key="1">
    <source>
        <dbReference type="ARBA" id="ARBA00004651"/>
    </source>
</evidence>
<organism evidence="11 12">
    <name type="scientific">Coprococcus eutactus</name>
    <dbReference type="NCBI Taxonomy" id="33043"/>
    <lineage>
        <taxon>Bacteria</taxon>
        <taxon>Bacillati</taxon>
        <taxon>Bacillota</taxon>
        <taxon>Clostridia</taxon>
        <taxon>Lachnospirales</taxon>
        <taxon>Lachnospiraceae</taxon>
        <taxon>Coprococcus</taxon>
    </lineage>
</organism>
<feature type="transmembrane region" description="Helical" evidence="9">
    <location>
        <begin position="20"/>
        <end position="45"/>
    </location>
</feature>
<evidence type="ECO:0000256" key="6">
    <source>
        <dbReference type="ARBA" id="ARBA00022692"/>
    </source>
</evidence>
<feature type="transmembrane region" description="Helical" evidence="9">
    <location>
        <begin position="152"/>
        <end position="171"/>
    </location>
</feature>
<dbReference type="Gene3D" id="1.10.3720.10">
    <property type="entry name" value="MetI-like"/>
    <property type="match status" value="1"/>
</dbReference>
<keyword evidence="3 9" id="KW-0813">Transport</keyword>
<comment type="caution">
    <text evidence="11">The sequence shown here is derived from an EMBL/GenBank/DDBJ whole genome shotgun (WGS) entry which is preliminary data.</text>
</comment>
<evidence type="ECO:0000256" key="2">
    <source>
        <dbReference type="ARBA" id="ARBA00009047"/>
    </source>
</evidence>
<dbReference type="SUPFAM" id="SSF161098">
    <property type="entry name" value="MetI-like"/>
    <property type="match status" value="1"/>
</dbReference>
<accession>A0AAI9NYM4</accession>
<evidence type="ECO:0000313" key="11">
    <source>
        <dbReference type="EMBL" id="GFO94742.1"/>
    </source>
</evidence>
<evidence type="ECO:0000256" key="7">
    <source>
        <dbReference type="ARBA" id="ARBA00022989"/>
    </source>
</evidence>
<gene>
    <name evidence="11" type="primary">malG</name>
    <name evidence="11" type="ORF">COEU31_17880</name>
</gene>
<sequence length="292" mass="32941">MAKSNNNEIKARSKWTLGDIVVHIILVILSVIWVLPIAWIIMISFRGEKGQYVSTLLPKSLTLANYTKLFTDTGILNFMQMFKNTLIIAIFSCIISTAFVLAVSYCMSRMRFRLRKPFMNVALILGMFPGFMAMIAVYYILKVLGLSEGSLIRVALVLVYSGGSGLGFYIAKGFFDTIPKSLEEAAYLDGATRWQSFTRIIIPLSRPIIVYTVLNSFLAPWIDFVFAKVICRANKDYYTVSIGLWNMLEKEYVYNWFNSFAAGAVLISVPIIILFMIMQKCYKDSMSGGVKG</sequence>
<feature type="transmembrane region" description="Helical" evidence="9">
    <location>
        <begin position="256"/>
        <end position="277"/>
    </location>
</feature>
<keyword evidence="8 9" id="KW-0472">Membrane</keyword>
<evidence type="ECO:0000259" key="10">
    <source>
        <dbReference type="PROSITE" id="PS50928"/>
    </source>
</evidence>
<proteinExistence type="inferred from homology"/>
<dbReference type="InterPro" id="IPR035906">
    <property type="entry name" value="MetI-like_sf"/>
</dbReference>
<dbReference type="GO" id="GO:0015423">
    <property type="term" value="F:ABC-type maltose transporter activity"/>
    <property type="evidence" value="ECO:0007669"/>
    <property type="project" value="TreeGrafter"/>
</dbReference>
<dbReference type="InterPro" id="IPR000515">
    <property type="entry name" value="MetI-like"/>
</dbReference>
<comment type="similarity">
    <text evidence="2">Belongs to the binding-protein-dependent transport system permease family. MalFG subfamily.</text>
</comment>
<comment type="subcellular location">
    <subcellularLocation>
        <location evidence="1 9">Cell membrane</location>
        <topology evidence="1 9">Multi-pass membrane protein</topology>
    </subcellularLocation>
</comment>
<keyword evidence="6 9" id="KW-0812">Transmembrane</keyword>
<feature type="transmembrane region" description="Helical" evidence="9">
    <location>
        <begin position="118"/>
        <end position="140"/>
    </location>
</feature>
<dbReference type="PROSITE" id="PS50928">
    <property type="entry name" value="ABC_TM1"/>
    <property type="match status" value="1"/>
</dbReference>
<dbReference type="AlphaFoldDB" id="A0AAI9NYM4"/>
<dbReference type="GO" id="GO:0005886">
    <property type="term" value="C:plasma membrane"/>
    <property type="evidence" value="ECO:0007669"/>
    <property type="project" value="UniProtKB-SubCell"/>
</dbReference>
<name>A0AAI9NYM4_9FIRM</name>
<keyword evidence="4" id="KW-1003">Cell membrane</keyword>
<evidence type="ECO:0000256" key="8">
    <source>
        <dbReference type="ARBA" id="ARBA00023136"/>
    </source>
</evidence>
<protein>
    <submittedName>
        <fullName evidence="11">Sugar ABC transporter permease</fullName>
    </submittedName>
</protein>
<dbReference type="GO" id="GO:0042956">
    <property type="term" value="P:maltodextrin transmembrane transport"/>
    <property type="evidence" value="ECO:0007669"/>
    <property type="project" value="TreeGrafter"/>
</dbReference>
<dbReference type="Proteomes" id="UP000660047">
    <property type="component" value="Unassembled WGS sequence"/>
</dbReference>
<dbReference type="RefSeq" id="WP_022215950.1">
    <property type="nucleotide sequence ID" value="NZ_BLYL01000010.1"/>
</dbReference>
<evidence type="ECO:0000313" key="12">
    <source>
        <dbReference type="Proteomes" id="UP000660047"/>
    </source>
</evidence>
<dbReference type="EMBL" id="BLYL01000010">
    <property type="protein sequence ID" value="GFO94742.1"/>
    <property type="molecule type" value="Genomic_DNA"/>
</dbReference>
<dbReference type="InterPro" id="IPR050901">
    <property type="entry name" value="BP-dep_ABC_trans_perm"/>
</dbReference>
<reference evidence="11" key="1">
    <citation type="submission" date="2020-06" db="EMBL/GenBank/DDBJ databases">
        <title>Characterization of fructooligosaccharide metabolism and fructooligosaccharide-degrading enzymes in human commensal butyrate producers.</title>
        <authorList>
            <person name="Tanno H."/>
            <person name="Fujii T."/>
            <person name="Hirano K."/>
            <person name="Maeno S."/>
            <person name="Tonozuka T."/>
            <person name="Sakamoto M."/>
            <person name="Ohkuma M."/>
            <person name="Tochio T."/>
            <person name="Endo A."/>
        </authorList>
    </citation>
    <scope>NUCLEOTIDE SEQUENCE</scope>
    <source>
        <strain evidence="11">JCM 31265</strain>
    </source>
</reference>
<dbReference type="Pfam" id="PF00528">
    <property type="entry name" value="BPD_transp_1"/>
    <property type="match status" value="1"/>
</dbReference>
<dbReference type="PANTHER" id="PTHR32243">
    <property type="entry name" value="MALTOSE TRANSPORT SYSTEM PERMEASE-RELATED"/>
    <property type="match status" value="1"/>
</dbReference>
<feature type="domain" description="ABC transmembrane type-1" evidence="10">
    <location>
        <begin position="82"/>
        <end position="278"/>
    </location>
</feature>
<keyword evidence="5" id="KW-0762">Sugar transport</keyword>
<dbReference type="PANTHER" id="PTHR32243:SF50">
    <property type="entry name" value="MALTOSE_MALTODEXTRIN TRANSPORT SYSTEM PERMEASE PROTEIN MALG"/>
    <property type="match status" value="1"/>
</dbReference>
<keyword evidence="7 9" id="KW-1133">Transmembrane helix</keyword>
<evidence type="ECO:0000256" key="4">
    <source>
        <dbReference type="ARBA" id="ARBA00022475"/>
    </source>
</evidence>
<evidence type="ECO:0000256" key="9">
    <source>
        <dbReference type="RuleBase" id="RU363032"/>
    </source>
</evidence>
<evidence type="ECO:0000256" key="3">
    <source>
        <dbReference type="ARBA" id="ARBA00022448"/>
    </source>
</evidence>